<feature type="transmembrane region" description="Helical" evidence="2">
    <location>
        <begin position="32"/>
        <end position="51"/>
    </location>
</feature>
<dbReference type="OrthoDB" id="299397at2157"/>
<dbReference type="AlphaFoldDB" id="A0A7D5PDI5"/>
<evidence type="ECO:0000256" key="2">
    <source>
        <dbReference type="SAM" id="Phobius"/>
    </source>
</evidence>
<reference evidence="3 4" key="1">
    <citation type="submission" date="2020-07" db="EMBL/GenBank/DDBJ databases">
        <title>Halosimplex litoreum sp. nov. and Halosimplex rubrum sp. nov., isolated from different salt environments.</title>
        <authorList>
            <person name="Cui H."/>
        </authorList>
    </citation>
    <scope>NUCLEOTIDE SEQUENCE [LARGE SCALE GENOMIC DNA]</scope>
    <source>
        <strain evidence="3 4">R2</strain>
    </source>
</reference>
<dbReference type="RefSeq" id="WP_179920091.1">
    <property type="nucleotide sequence ID" value="NZ_CP058909.1"/>
</dbReference>
<dbReference type="EMBL" id="CP058909">
    <property type="protein sequence ID" value="QLH80259.1"/>
    <property type="molecule type" value="Genomic_DNA"/>
</dbReference>
<keyword evidence="2" id="KW-0812">Transmembrane</keyword>
<proteinExistence type="predicted"/>
<protein>
    <submittedName>
        <fullName evidence="3">Uncharacterized protein</fullName>
    </submittedName>
</protein>
<evidence type="ECO:0000313" key="4">
    <source>
        <dbReference type="Proteomes" id="UP000509346"/>
    </source>
</evidence>
<evidence type="ECO:0000313" key="3">
    <source>
        <dbReference type="EMBL" id="QLH80259.1"/>
    </source>
</evidence>
<feature type="transmembrane region" description="Helical" evidence="2">
    <location>
        <begin position="7"/>
        <end position="26"/>
    </location>
</feature>
<organism evidence="3 4">
    <name type="scientific">Halosimplex pelagicum</name>
    <dbReference type="NCBI Taxonomy" id="869886"/>
    <lineage>
        <taxon>Archaea</taxon>
        <taxon>Methanobacteriati</taxon>
        <taxon>Methanobacteriota</taxon>
        <taxon>Stenosarchaea group</taxon>
        <taxon>Halobacteria</taxon>
        <taxon>Halobacteriales</taxon>
        <taxon>Haloarculaceae</taxon>
        <taxon>Halosimplex</taxon>
    </lineage>
</organism>
<dbReference type="KEGG" id="hpel:HZS54_00855"/>
<dbReference type="Proteomes" id="UP000509346">
    <property type="component" value="Chromosome"/>
</dbReference>
<feature type="region of interest" description="Disordered" evidence="1">
    <location>
        <begin position="54"/>
        <end position="73"/>
    </location>
</feature>
<keyword evidence="2" id="KW-0472">Membrane</keyword>
<accession>A0A7D5PDI5</accession>
<evidence type="ECO:0000256" key="1">
    <source>
        <dbReference type="SAM" id="MobiDB-lite"/>
    </source>
</evidence>
<dbReference type="Pfam" id="PF26047">
    <property type="entry name" value="DUF8015"/>
    <property type="match status" value="1"/>
</dbReference>
<gene>
    <name evidence="3" type="ORF">HZS54_00855</name>
</gene>
<name>A0A7D5PDI5_9EURY</name>
<keyword evidence="2" id="KW-1133">Transmembrane helix</keyword>
<dbReference type="GeneID" id="56081094"/>
<keyword evidence="4" id="KW-1185">Reference proteome</keyword>
<dbReference type="InterPro" id="IPR058328">
    <property type="entry name" value="DUF8015"/>
</dbReference>
<sequence>MTGYYDLVLGLIPLALGGITTLLTAFGFALTTAIPVASVVAVGLIGHAMFVNGPVDSTPRSAATDDGGFQAAD</sequence>